<keyword evidence="2" id="KW-1185">Reference proteome</keyword>
<evidence type="ECO:0000313" key="1">
    <source>
        <dbReference type="EMBL" id="TBU60785.1"/>
    </source>
</evidence>
<reference evidence="1 2" key="1">
    <citation type="submission" date="2019-01" db="EMBL/GenBank/DDBJ databases">
        <title>Draft genome sequences of three monokaryotic isolates of the white-rot basidiomycete fungus Dichomitus squalens.</title>
        <authorList>
            <consortium name="DOE Joint Genome Institute"/>
            <person name="Lopez S.C."/>
            <person name="Andreopoulos B."/>
            <person name="Pangilinan J."/>
            <person name="Lipzen A."/>
            <person name="Riley R."/>
            <person name="Ahrendt S."/>
            <person name="Ng V."/>
            <person name="Barry K."/>
            <person name="Daum C."/>
            <person name="Grigoriev I.V."/>
            <person name="Hilden K.S."/>
            <person name="Makela M.R."/>
            <person name="de Vries R.P."/>
        </authorList>
    </citation>
    <scope>NUCLEOTIDE SEQUENCE [LARGE SCALE GENOMIC DNA]</scope>
    <source>
        <strain evidence="1 2">CBS 464.89</strain>
    </source>
</reference>
<evidence type="ECO:0000313" key="2">
    <source>
        <dbReference type="Proteomes" id="UP000292082"/>
    </source>
</evidence>
<dbReference type="Proteomes" id="UP000292082">
    <property type="component" value="Unassembled WGS sequence"/>
</dbReference>
<dbReference type="EMBL" id="ML145102">
    <property type="protein sequence ID" value="TBU60785.1"/>
    <property type="molecule type" value="Genomic_DNA"/>
</dbReference>
<accession>A0A4Q9Q161</accession>
<gene>
    <name evidence="1" type="ORF">BD310DRAFT_267077</name>
</gene>
<sequence length="109" mass="12124">MISPALYRRASEITAVLSRTFQSQGSRLFPQRLEECKGASRCARATCHVPNLATWASLRRRLEQGGQHNLVSLVRLPRSFIVSLAIHGCSIRSLLYSSSANLQPFPVTK</sequence>
<name>A0A4Q9Q161_9APHY</name>
<dbReference type="AlphaFoldDB" id="A0A4Q9Q161"/>
<protein>
    <submittedName>
        <fullName evidence="1">Uncharacterized protein</fullName>
    </submittedName>
</protein>
<proteinExistence type="predicted"/>
<organism evidence="1 2">
    <name type="scientific">Dichomitus squalens</name>
    <dbReference type="NCBI Taxonomy" id="114155"/>
    <lineage>
        <taxon>Eukaryota</taxon>
        <taxon>Fungi</taxon>
        <taxon>Dikarya</taxon>
        <taxon>Basidiomycota</taxon>
        <taxon>Agaricomycotina</taxon>
        <taxon>Agaricomycetes</taxon>
        <taxon>Polyporales</taxon>
        <taxon>Polyporaceae</taxon>
        <taxon>Dichomitus</taxon>
    </lineage>
</organism>